<feature type="transmembrane region" description="Helical" evidence="11">
    <location>
        <begin position="296"/>
        <end position="316"/>
    </location>
</feature>
<dbReference type="EMBL" id="KI913976">
    <property type="protein sequence ID" value="ETV96542.1"/>
    <property type="molecule type" value="Genomic_DNA"/>
</dbReference>
<dbReference type="GeneID" id="20087303"/>
<dbReference type="InterPro" id="IPR005599">
    <property type="entry name" value="GPI_mannosylTrfase"/>
</dbReference>
<dbReference type="GO" id="GO:0006506">
    <property type="term" value="P:GPI anchor biosynthetic process"/>
    <property type="evidence" value="ECO:0007669"/>
    <property type="project" value="UniProtKB-KW"/>
</dbReference>
<comment type="pathway">
    <text evidence="2">Glycolipid biosynthesis; glycosylphosphatidylinositol-anchor biosynthesis.</text>
</comment>
<dbReference type="STRING" id="157072.A0A024TTA5"/>
<evidence type="ECO:0000256" key="3">
    <source>
        <dbReference type="ARBA" id="ARBA00022502"/>
    </source>
</evidence>
<feature type="transmembrane region" description="Helical" evidence="11">
    <location>
        <begin position="83"/>
        <end position="103"/>
    </location>
</feature>
<name>A0A024TTA5_9STRA</name>
<evidence type="ECO:0000256" key="11">
    <source>
        <dbReference type="RuleBase" id="RU363075"/>
    </source>
</evidence>
<evidence type="ECO:0000313" key="12">
    <source>
        <dbReference type="EMBL" id="ETV96542.1"/>
    </source>
</evidence>
<feature type="transmembrane region" description="Helical" evidence="11">
    <location>
        <begin position="373"/>
        <end position="400"/>
    </location>
</feature>
<keyword evidence="7 11" id="KW-0256">Endoplasmic reticulum</keyword>
<comment type="subcellular location">
    <subcellularLocation>
        <location evidence="1 11">Endoplasmic reticulum membrane</location>
        <topology evidence="1 11">Multi-pass membrane protein</topology>
    </subcellularLocation>
</comment>
<dbReference type="AlphaFoldDB" id="A0A024TTA5"/>
<dbReference type="eggNOG" id="KOG4123">
    <property type="taxonomic scope" value="Eukaryota"/>
</dbReference>
<feature type="transmembrane region" description="Helical" evidence="11">
    <location>
        <begin position="229"/>
        <end position="254"/>
    </location>
</feature>
<evidence type="ECO:0000256" key="9">
    <source>
        <dbReference type="ARBA" id="ARBA00023136"/>
    </source>
</evidence>
<keyword evidence="9 11" id="KW-0472">Membrane</keyword>
<accession>A0A024TTA5</accession>
<feature type="transmembrane region" description="Helical" evidence="11">
    <location>
        <begin position="115"/>
        <end position="134"/>
    </location>
</feature>
<keyword evidence="6 11" id="KW-0812">Transmembrane</keyword>
<evidence type="ECO:0000256" key="4">
    <source>
        <dbReference type="ARBA" id="ARBA00022676"/>
    </source>
</evidence>
<dbReference type="GO" id="GO:0000026">
    <property type="term" value="F:alpha-1,2-mannosyltransferase activity"/>
    <property type="evidence" value="ECO:0007669"/>
    <property type="project" value="TreeGrafter"/>
</dbReference>
<dbReference type="VEuPathDB" id="FungiDB:H310_10253"/>
<dbReference type="PANTHER" id="PTHR22760">
    <property type="entry name" value="GLYCOSYLTRANSFERASE"/>
    <property type="match status" value="1"/>
</dbReference>
<reference evidence="12" key="1">
    <citation type="submission" date="2013-12" db="EMBL/GenBank/DDBJ databases">
        <title>The Genome Sequence of Aphanomyces invadans NJM9701.</title>
        <authorList>
            <consortium name="The Broad Institute Genomics Platform"/>
            <person name="Russ C."/>
            <person name="Tyler B."/>
            <person name="van West P."/>
            <person name="Dieguez-Uribeondo J."/>
            <person name="Young S.K."/>
            <person name="Zeng Q."/>
            <person name="Gargeya S."/>
            <person name="Fitzgerald M."/>
            <person name="Abouelleil A."/>
            <person name="Alvarado L."/>
            <person name="Chapman S.B."/>
            <person name="Gainer-Dewar J."/>
            <person name="Goldberg J."/>
            <person name="Griggs A."/>
            <person name="Gujja S."/>
            <person name="Hansen M."/>
            <person name="Howarth C."/>
            <person name="Imamovic A."/>
            <person name="Ireland A."/>
            <person name="Larimer J."/>
            <person name="McCowan C."/>
            <person name="Murphy C."/>
            <person name="Pearson M."/>
            <person name="Poon T.W."/>
            <person name="Priest M."/>
            <person name="Roberts A."/>
            <person name="Saif S."/>
            <person name="Shea T."/>
            <person name="Sykes S."/>
            <person name="Wortman J."/>
            <person name="Nusbaum C."/>
            <person name="Birren B."/>
        </authorList>
    </citation>
    <scope>NUCLEOTIDE SEQUENCE [LARGE SCALE GENOMIC DNA]</scope>
    <source>
        <strain evidence="12">NJM9701</strain>
    </source>
</reference>
<proteinExistence type="inferred from homology"/>
<gene>
    <name evidence="12" type="ORF">H310_10253</name>
</gene>
<evidence type="ECO:0000256" key="6">
    <source>
        <dbReference type="ARBA" id="ARBA00022692"/>
    </source>
</evidence>
<evidence type="ECO:0000256" key="8">
    <source>
        <dbReference type="ARBA" id="ARBA00022989"/>
    </source>
</evidence>
<dbReference type="PANTHER" id="PTHR22760:SF3">
    <property type="entry name" value="GPI MANNOSYLTRANSFERASE 4"/>
    <property type="match status" value="1"/>
</dbReference>
<sequence>MLRCGYYGGVALRVLCVVSMGMVHPDEFFQCPEVMAKSVFGVPHAFIPWEYKLPLPNRSVLFPSLVAGLPYALWKWLGLDANGMAFLLLPRLVLLALSFAYDATIAMLCRRVLRIDPWGPLFAFSTSWTTWIFLTRPFSNTMESLLVVASFFVLFHRPASTLRTALLGLTLALGTFARFTFIFFFLPLGLYLVWDNDRDLQLTASKKARANSMQTHQAVASMAQRLGGVVHTAVVGVVSFAIASVAVALLDTLYFHGGRLSSPRTAWVVAPWNNLIYNLDPTHLAEHGLHPRTNHWVVNMPLLFGPLALVFLYQVVRFPHKMTTFQIVCAAAVIVPVSALSMAPHQEARFLLPVLLPLTLVAPLGSSHRVVQVVWLVFNVSLGLWFGVLHQGGLLPLLLASGGSAGANPMCTAAHSTIPSYAAIITTGTYMPPRFALSPSVVSLLDVPLAQLPSALHSQQALGNAVLLAYPEPLSNEVNAIVAGLAGPPVQRAPVFECWPFISTESLPPQLWNATQWTLHAHALSWS</sequence>
<evidence type="ECO:0000256" key="10">
    <source>
        <dbReference type="ARBA" id="ARBA00038466"/>
    </source>
</evidence>
<keyword evidence="8 11" id="KW-1133">Transmembrane helix</keyword>
<evidence type="ECO:0000256" key="1">
    <source>
        <dbReference type="ARBA" id="ARBA00004477"/>
    </source>
</evidence>
<dbReference type="Pfam" id="PF03901">
    <property type="entry name" value="Glyco_transf_22"/>
    <property type="match status" value="1"/>
</dbReference>
<keyword evidence="5" id="KW-0808">Transferase</keyword>
<dbReference type="OrthoDB" id="10066429at2759"/>
<evidence type="ECO:0000256" key="2">
    <source>
        <dbReference type="ARBA" id="ARBA00004687"/>
    </source>
</evidence>
<dbReference type="GO" id="GO:0005789">
    <property type="term" value="C:endoplasmic reticulum membrane"/>
    <property type="evidence" value="ECO:0007669"/>
    <property type="project" value="UniProtKB-SubCell"/>
</dbReference>
<feature type="transmembrane region" description="Helical" evidence="11">
    <location>
        <begin position="322"/>
        <end position="343"/>
    </location>
</feature>
<comment type="similarity">
    <text evidence="10">Belongs to the glycosyltransferase 22 family. PIGZ subfamily.</text>
</comment>
<evidence type="ECO:0000256" key="7">
    <source>
        <dbReference type="ARBA" id="ARBA00022824"/>
    </source>
</evidence>
<feature type="transmembrane region" description="Helical" evidence="11">
    <location>
        <begin position="166"/>
        <end position="194"/>
    </location>
</feature>
<dbReference type="EC" id="2.4.1.-" evidence="11"/>
<organism evidence="12">
    <name type="scientific">Aphanomyces invadans</name>
    <dbReference type="NCBI Taxonomy" id="157072"/>
    <lineage>
        <taxon>Eukaryota</taxon>
        <taxon>Sar</taxon>
        <taxon>Stramenopiles</taxon>
        <taxon>Oomycota</taxon>
        <taxon>Saprolegniomycetes</taxon>
        <taxon>Saprolegniales</taxon>
        <taxon>Verrucalvaceae</taxon>
        <taxon>Aphanomyces</taxon>
    </lineage>
</organism>
<protein>
    <recommendedName>
        <fullName evidence="11">Mannosyltransferase</fullName>
        <ecNumber evidence="11">2.4.1.-</ecNumber>
    </recommendedName>
</protein>
<evidence type="ECO:0000256" key="5">
    <source>
        <dbReference type="ARBA" id="ARBA00022679"/>
    </source>
</evidence>
<dbReference type="RefSeq" id="XP_008874805.1">
    <property type="nucleotide sequence ID" value="XM_008876583.1"/>
</dbReference>
<keyword evidence="4 11" id="KW-0328">Glycosyltransferase</keyword>
<feature type="transmembrane region" description="Helical" evidence="11">
    <location>
        <begin position="350"/>
        <end position="367"/>
    </location>
</feature>
<keyword evidence="3" id="KW-0337">GPI-anchor biosynthesis</keyword>